<organism evidence="2 3">
    <name type="scientific">Orbilia oligospora</name>
    <name type="common">Nematode-trapping fungus</name>
    <name type="synonym">Arthrobotrys oligospora</name>
    <dbReference type="NCBI Taxonomy" id="2813651"/>
    <lineage>
        <taxon>Eukaryota</taxon>
        <taxon>Fungi</taxon>
        <taxon>Dikarya</taxon>
        <taxon>Ascomycota</taxon>
        <taxon>Pezizomycotina</taxon>
        <taxon>Orbiliomycetes</taxon>
        <taxon>Orbiliales</taxon>
        <taxon>Orbiliaceae</taxon>
        <taxon>Orbilia</taxon>
    </lineage>
</organism>
<name>A0A7C8PDP0_ORBOL</name>
<gene>
    <name evidence="2" type="ORF">EYR41_003404</name>
</gene>
<evidence type="ECO:0000256" key="1">
    <source>
        <dbReference type="SAM" id="MobiDB-lite"/>
    </source>
</evidence>
<protein>
    <submittedName>
        <fullName evidence="2">Uncharacterized protein</fullName>
    </submittedName>
</protein>
<sequence length="102" mass="11478">MEGRTVVSENYARKKSKRQRSYYSIDNDKKSALRMAIDTSDEEVIRLALTKHPYINALSSSIMAGLNMIMNAVDEILAPPSIQQPDAMTIDESPFYCSTEQS</sequence>
<reference evidence="2 3" key="1">
    <citation type="submission" date="2019-03" db="EMBL/GenBank/DDBJ databases">
        <title>Nematode-trapping fungi genome.</title>
        <authorList>
            <person name="Vidal-Diez De Ulzurrun G."/>
        </authorList>
    </citation>
    <scope>NUCLEOTIDE SEQUENCE [LARGE SCALE GENOMIC DNA]</scope>
    <source>
        <strain evidence="2 3">TWF154</strain>
    </source>
</reference>
<dbReference type="Proteomes" id="UP000297595">
    <property type="component" value="Unassembled WGS sequence"/>
</dbReference>
<feature type="region of interest" description="Disordered" evidence="1">
    <location>
        <begin position="1"/>
        <end position="23"/>
    </location>
</feature>
<evidence type="ECO:0000313" key="2">
    <source>
        <dbReference type="EMBL" id="TGJ71440.1"/>
    </source>
</evidence>
<evidence type="ECO:0000313" key="3">
    <source>
        <dbReference type="Proteomes" id="UP000297595"/>
    </source>
</evidence>
<comment type="caution">
    <text evidence="2">The sequence shown here is derived from an EMBL/GenBank/DDBJ whole genome shotgun (WGS) entry which is preliminary data.</text>
</comment>
<dbReference type="AlphaFoldDB" id="A0A7C8PDP0"/>
<proteinExistence type="predicted"/>
<accession>A0A7C8PDP0</accession>
<dbReference type="EMBL" id="SOZJ01000002">
    <property type="protein sequence ID" value="TGJ71440.1"/>
    <property type="molecule type" value="Genomic_DNA"/>
</dbReference>